<evidence type="ECO:0000313" key="3">
    <source>
        <dbReference type="EMBL" id="CAF4093721.1"/>
    </source>
</evidence>
<dbReference type="Proteomes" id="UP000663874">
    <property type="component" value="Unassembled WGS sequence"/>
</dbReference>
<evidence type="ECO:0000313" key="2">
    <source>
        <dbReference type="EMBL" id="CAF1520715.1"/>
    </source>
</evidence>
<reference evidence="1" key="1">
    <citation type="submission" date="2021-02" db="EMBL/GenBank/DDBJ databases">
        <authorList>
            <person name="Nowell W R."/>
        </authorList>
    </citation>
    <scope>NUCLEOTIDE SEQUENCE</scope>
</reference>
<dbReference type="OrthoDB" id="10055646at2759"/>
<evidence type="ECO:0000313" key="1">
    <source>
        <dbReference type="EMBL" id="CAF1369573.1"/>
    </source>
</evidence>
<feature type="non-terminal residue" evidence="1">
    <location>
        <position position="1"/>
    </location>
</feature>
<dbReference type="AlphaFoldDB" id="A0A815IY44"/>
<dbReference type="EMBL" id="CAJNOU010007204">
    <property type="protein sequence ID" value="CAF1520715.1"/>
    <property type="molecule type" value="Genomic_DNA"/>
</dbReference>
<proteinExistence type="predicted"/>
<dbReference type="Proteomes" id="UP000663889">
    <property type="component" value="Unassembled WGS sequence"/>
</dbReference>
<sequence length="66" mass="8016">SSQFYFYTVKKWLKDVKWTSESSKQWQEYYNNAPRLSIFIRAGQLQIENLTVLPQYQDFKSVQCEK</sequence>
<dbReference type="EMBL" id="CAJOBE010009814">
    <property type="protein sequence ID" value="CAF4093721.1"/>
    <property type="molecule type" value="Genomic_DNA"/>
</dbReference>
<comment type="caution">
    <text evidence="1">The sequence shown here is derived from an EMBL/GenBank/DDBJ whole genome shotgun (WGS) entry which is preliminary data.</text>
</comment>
<organism evidence="1 4">
    <name type="scientific">Rotaria sordida</name>
    <dbReference type="NCBI Taxonomy" id="392033"/>
    <lineage>
        <taxon>Eukaryota</taxon>
        <taxon>Metazoa</taxon>
        <taxon>Spiralia</taxon>
        <taxon>Gnathifera</taxon>
        <taxon>Rotifera</taxon>
        <taxon>Eurotatoria</taxon>
        <taxon>Bdelloidea</taxon>
        <taxon>Philodinida</taxon>
        <taxon>Philodinidae</taxon>
        <taxon>Rotaria</taxon>
    </lineage>
</organism>
<accession>A0A815IY44</accession>
<dbReference type="Proteomes" id="UP000663882">
    <property type="component" value="Unassembled WGS sequence"/>
</dbReference>
<evidence type="ECO:0000313" key="4">
    <source>
        <dbReference type="Proteomes" id="UP000663882"/>
    </source>
</evidence>
<dbReference type="EMBL" id="CAJNOO010004126">
    <property type="protein sequence ID" value="CAF1369573.1"/>
    <property type="molecule type" value="Genomic_DNA"/>
</dbReference>
<gene>
    <name evidence="3" type="ORF">FNK824_LOCUS31032</name>
    <name evidence="1" type="ORF">RFH988_LOCUS33267</name>
    <name evidence="2" type="ORF">SEV965_LOCUS37013</name>
</gene>
<protein>
    <submittedName>
        <fullName evidence="1">Uncharacterized protein</fullName>
    </submittedName>
</protein>
<name>A0A815IY44_9BILA</name>